<accession>A0A3B1BE27</accession>
<name>A0A3B1BE27_9ZZZZ</name>
<organism evidence="3">
    <name type="scientific">hydrothermal vent metagenome</name>
    <dbReference type="NCBI Taxonomy" id="652676"/>
    <lineage>
        <taxon>unclassified sequences</taxon>
        <taxon>metagenomes</taxon>
        <taxon>ecological metagenomes</taxon>
    </lineage>
</organism>
<keyword evidence="1" id="KW-0812">Transmembrane</keyword>
<dbReference type="Gene3D" id="3.30.450.20">
    <property type="entry name" value="PAS domain"/>
    <property type="match status" value="1"/>
</dbReference>
<protein>
    <recommendedName>
        <fullName evidence="2">PAS domain-containing protein</fullName>
    </recommendedName>
</protein>
<dbReference type="Pfam" id="PF13426">
    <property type="entry name" value="PAS_9"/>
    <property type="match status" value="1"/>
</dbReference>
<evidence type="ECO:0000259" key="2">
    <source>
        <dbReference type="PROSITE" id="PS50112"/>
    </source>
</evidence>
<dbReference type="PROSITE" id="PS50112">
    <property type="entry name" value="PAS"/>
    <property type="match status" value="1"/>
</dbReference>
<evidence type="ECO:0000313" key="3">
    <source>
        <dbReference type="EMBL" id="VAX16369.1"/>
    </source>
</evidence>
<feature type="transmembrane region" description="Helical" evidence="1">
    <location>
        <begin position="94"/>
        <end position="116"/>
    </location>
</feature>
<sequence>MSDSVAPGVAKPPDKEISQSLLAEQVKLAFSQIGFGLLATMFCAIAYMIVVWDVVPFARLLTWFTALTALTFIRRLASTVFFRQKPGAQEAFRWSVIFNAGAFVSGSLWGIAGVFLFPENFIGHQVFLILLVAGLSAGATSTYTAIKWAPSLFILPSMGILTIKVFTIGGGVYPEMGVVMAFYTFAILGSASRINRATMNALSLRFENVGLIEELEKTNKKIRQLSEATFDGVMVHDKGEILFTNNVLPEMFGYTVEEVKGLNALDFVAPKHRSFAKDKMLSGAEEPYETTGIRKDGLRVPVEIHGKPVPYEDRIVRMVAIRDLT</sequence>
<dbReference type="SMART" id="SM00091">
    <property type="entry name" value="PAS"/>
    <property type="match status" value="1"/>
</dbReference>
<reference evidence="3" key="1">
    <citation type="submission" date="2018-06" db="EMBL/GenBank/DDBJ databases">
        <authorList>
            <person name="Zhirakovskaya E."/>
        </authorList>
    </citation>
    <scope>NUCLEOTIDE SEQUENCE</scope>
</reference>
<keyword evidence="1" id="KW-0472">Membrane</keyword>
<feature type="domain" description="PAS" evidence="2">
    <location>
        <begin position="233"/>
        <end position="287"/>
    </location>
</feature>
<dbReference type="InterPro" id="IPR000014">
    <property type="entry name" value="PAS"/>
</dbReference>
<feature type="transmembrane region" description="Helical" evidence="1">
    <location>
        <begin position="152"/>
        <end position="172"/>
    </location>
</feature>
<dbReference type="CDD" id="cd00130">
    <property type="entry name" value="PAS"/>
    <property type="match status" value="1"/>
</dbReference>
<gene>
    <name evidence="3" type="ORF">MNBD_NITROSPINAE03-444</name>
</gene>
<dbReference type="NCBIfam" id="TIGR00229">
    <property type="entry name" value="sensory_box"/>
    <property type="match status" value="1"/>
</dbReference>
<evidence type="ECO:0000256" key="1">
    <source>
        <dbReference type="SAM" id="Phobius"/>
    </source>
</evidence>
<proteinExistence type="predicted"/>
<dbReference type="SUPFAM" id="SSF55785">
    <property type="entry name" value="PYP-like sensor domain (PAS domain)"/>
    <property type="match status" value="1"/>
</dbReference>
<keyword evidence="1" id="KW-1133">Transmembrane helix</keyword>
<dbReference type="AlphaFoldDB" id="A0A3B1BE27"/>
<feature type="transmembrane region" description="Helical" evidence="1">
    <location>
        <begin position="56"/>
        <end position="73"/>
    </location>
</feature>
<dbReference type="InterPro" id="IPR035965">
    <property type="entry name" value="PAS-like_dom_sf"/>
</dbReference>
<feature type="transmembrane region" description="Helical" evidence="1">
    <location>
        <begin position="178"/>
        <end position="195"/>
    </location>
</feature>
<feature type="non-terminal residue" evidence="3">
    <location>
        <position position="325"/>
    </location>
</feature>
<feature type="transmembrane region" description="Helical" evidence="1">
    <location>
        <begin position="28"/>
        <end position="50"/>
    </location>
</feature>
<feature type="transmembrane region" description="Helical" evidence="1">
    <location>
        <begin position="122"/>
        <end position="140"/>
    </location>
</feature>
<dbReference type="EMBL" id="UOGB01000053">
    <property type="protein sequence ID" value="VAX16369.1"/>
    <property type="molecule type" value="Genomic_DNA"/>
</dbReference>